<keyword evidence="7" id="KW-0503">Monooxygenase</keyword>
<keyword evidence="5 6" id="KW-0408">Iron</keyword>
<dbReference type="GO" id="GO:0006629">
    <property type="term" value="P:lipid metabolic process"/>
    <property type="evidence" value="ECO:0007669"/>
    <property type="project" value="UniProtKB-ARBA"/>
</dbReference>
<dbReference type="GO" id="GO:0016705">
    <property type="term" value="F:oxidoreductase activity, acting on paired donors, with incorporation or reduction of molecular oxygen"/>
    <property type="evidence" value="ECO:0007669"/>
    <property type="project" value="InterPro"/>
</dbReference>
<comment type="similarity">
    <text evidence="2 7">Belongs to the cytochrome P450 family.</text>
</comment>
<evidence type="ECO:0000256" key="6">
    <source>
        <dbReference type="PIRSR" id="PIRSR602401-1"/>
    </source>
</evidence>
<dbReference type="PROSITE" id="PS00086">
    <property type="entry name" value="CYTOCHROME_P450"/>
    <property type="match status" value="2"/>
</dbReference>
<gene>
    <name evidence="8" type="ORF">H5410_020359</name>
</gene>
<dbReference type="AlphaFoldDB" id="A0A9J5ZDY0"/>
<dbReference type="InterPro" id="IPR036396">
    <property type="entry name" value="Cyt_P450_sf"/>
</dbReference>
<dbReference type="InterPro" id="IPR002401">
    <property type="entry name" value="Cyt_P450_E_grp-I"/>
</dbReference>
<dbReference type="GO" id="GO:0004497">
    <property type="term" value="F:monooxygenase activity"/>
    <property type="evidence" value="ECO:0007669"/>
    <property type="project" value="UniProtKB-KW"/>
</dbReference>
<evidence type="ECO:0000256" key="7">
    <source>
        <dbReference type="RuleBase" id="RU000461"/>
    </source>
</evidence>
<evidence type="ECO:0008006" key="10">
    <source>
        <dbReference type="Google" id="ProtNLM"/>
    </source>
</evidence>
<evidence type="ECO:0000256" key="5">
    <source>
        <dbReference type="ARBA" id="ARBA00023004"/>
    </source>
</evidence>
<comment type="cofactor">
    <cofactor evidence="1 6">
        <name>heme</name>
        <dbReference type="ChEBI" id="CHEBI:30413"/>
    </cofactor>
</comment>
<dbReference type="CDD" id="cd11064">
    <property type="entry name" value="CYP86A"/>
    <property type="match status" value="1"/>
</dbReference>
<dbReference type="Pfam" id="PF00067">
    <property type="entry name" value="p450"/>
    <property type="match status" value="2"/>
</dbReference>
<keyword evidence="9" id="KW-1185">Reference proteome</keyword>
<reference evidence="8 9" key="1">
    <citation type="submission" date="2020-09" db="EMBL/GenBank/DDBJ databases">
        <title>De no assembly of potato wild relative species, Solanum commersonii.</title>
        <authorList>
            <person name="Cho K."/>
        </authorList>
    </citation>
    <scope>NUCLEOTIDE SEQUENCE [LARGE SCALE GENOMIC DNA]</scope>
    <source>
        <strain evidence="8">LZ3.2</strain>
        <tissue evidence="8">Leaf</tissue>
    </source>
</reference>
<dbReference type="PANTHER" id="PTHR24296">
    <property type="entry name" value="CYTOCHROME P450"/>
    <property type="match status" value="1"/>
</dbReference>
<evidence type="ECO:0000256" key="2">
    <source>
        <dbReference type="ARBA" id="ARBA00010617"/>
    </source>
</evidence>
<dbReference type="OrthoDB" id="1470350at2759"/>
<organism evidence="8 9">
    <name type="scientific">Solanum commersonii</name>
    <name type="common">Commerson's wild potato</name>
    <name type="synonym">Commerson's nightshade</name>
    <dbReference type="NCBI Taxonomy" id="4109"/>
    <lineage>
        <taxon>Eukaryota</taxon>
        <taxon>Viridiplantae</taxon>
        <taxon>Streptophyta</taxon>
        <taxon>Embryophyta</taxon>
        <taxon>Tracheophyta</taxon>
        <taxon>Spermatophyta</taxon>
        <taxon>Magnoliopsida</taxon>
        <taxon>eudicotyledons</taxon>
        <taxon>Gunneridae</taxon>
        <taxon>Pentapetalae</taxon>
        <taxon>asterids</taxon>
        <taxon>lamiids</taxon>
        <taxon>Solanales</taxon>
        <taxon>Solanaceae</taxon>
        <taxon>Solanoideae</taxon>
        <taxon>Solaneae</taxon>
        <taxon>Solanum</taxon>
    </lineage>
</organism>
<dbReference type="InterPro" id="IPR017972">
    <property type="entry name" value="Cyt_P450_CS"/>
</dbReference>
<evidence type="ECO:0000256" key="1">
    <source>
        <dbReference type="ARBA" id="ARBA00001971"/>
    </source>
</evidence>
<dbReference type="GO" id="GO:0020037">
    <property type="term" value="F:heme binding"/>
    <property type="evidence" value="ECO:0007669"/>
    <property type="project" value="InterPro"/>
</dbReference>
<sequence>MDDAKDVCFKRYLLLESVWKLQQWLGFGPEKKLSKAEEVLDQVIGKYISMKRDELINATKSEEDEEGYDLLTSYMVNDAETKTGLKFDDKFLRDTILNFMFAGHDTVASGLTWFIWLVVTHPEIEKKIREDLRQSSCWEKAKNGGFLRRMKLYPPVPIQHKTPLEPDILPSGHHVHLNMRVMIPLYAMGRMEHIWGYDASEFKPQRWISDRGTVKHEPSYKFFSFNAGQRTCLGKEVAFTQMKIVASTIIHNYQIEMVKGHTVCPNISVMLYMKHGFKDSIKRRIGATALVKGPCFANMDILGTVDPKNVHYIMSANFQNFQKGPEFKKIFDVLGDGIFNADFDLWKNQRKIAKTLITHHTFHNFLVKNSCDMVKNGLVPVLEFMAKEGIVFDLQDVFQRFTFDATCILVTGFDPGSLSVDLNNIAFMKAMNDAGEVMVIRNLLPQCVWKLQKWLGIGPEKKLRDAREVIDQVIASYIANNDGEIKTGLMFDDKFLRDTILNFMIAGRDTTSSGLTWFIWLVVTHPEIEKKIREELKAIISLGEEGEKQRLFKRGELKNAIYLHAALCESLRLYPPVPFQLKTPQEPDVLPSGRRVHPKMRVMVILYAMGRMESVWGKDALEFKPERWISERGTVKHEPSYKFFSFNAGPRICLGKEVAFTQMKAVAAAIIHN</sequence>
<dbReference type="GO" id="GO:0005506">
    <property type="term" value="F:iron ion binding"/>
    <property type="evidence" value="ECO:0007669"/>
    <property type="project" value="InterPro"/>
</dbReference>
<keyword evidence="4 7" id="KW-0560">Oxidoreductase</keyword>
<evidence type="ECO:0000256" key="3">
    <source>
        <dbReference type="ARBA" id="ARBA00022723"/>
    </source>
</evidence>
<dbReference type="PRINTS" id="PR00463">
    <property type="entry name" value="EP450I"/>
</dbReference>
<keyword evidence="6 7" id="KW-0349">Heme</keyword>
<dbReference type="Gene3D" id="1.10.630.10">
    <property type="entry name" value="Cytochrome P450"/>
    <property type="match status" value="2"/>
</dbReference>
<proteinExistence type="inferred from homology"/>
<comment type="caution">
    <text evidence="8">The sequence shown here is derived from an EMBL/GenBank/DDBJ whole genome shotgun (WGS) entry which is preliminary data.</text>
</comment>
<dbReference type="SUPFAM" id="SSF48264">
    <property type="entry name" value="Cytochrome P450"/>
    <property type="match status" value="2"/>
</dbReference>
<name>A0A9J5ZDY0_SOLCO</name>
<dbReference type="InterPro" id="IPR001128">
    <property type="entry name" value="Cyt_P450"/>
</dbReference>
<evidence type="ECO:0000313" key="9">
    <source>
        <dbReference type="Proteomes" id="UP000824120"/>
    </source>
</evidence>
<dbReference type="PRINTS" id="PR00385">
    <property type="entry name" value="P450"/>
</dbReference>
<feature type="binding site" description="axial binding residue" evidence="6">
    <location>
        <position position="653"/>
    </location>
    <ligand>
        <name>heme</name>
        <dbReference type="ChEBI" id="CHEBI:30413"/>
    </ligand>
    <ligandPart>
        <name>Fe</name>
        <dbReference type="ChEBI" id="CHEBI:18248"/>
    </ligandPart>
</feature>
<evidence type="ECO:0000256" key="4">
    <source>
        <dbReference type="ARBA" id="ARBA00023002"/>
    </source>
</evidence>
<accession>A0A9J5ZDY0</accession>
<evidence type="ECO:0000313" key="8">
    <source>
        <dbReference type="EMBL" id="KAG5609078.1"/>
    </source>
</evidence>
<protein>
    <recommendedName>
        <fullName evidence="10">Cytochrome P450</fullName>
    </recommendedName>
</protein>
<keyword evidence="3 6" id="KW-0479">Metal-binding</keyword>
<dbReference type="EMBL" id="JACXVP010000004">
    <property type="protein sequence ID" value="KAG5609078.1"/>
    <property type="molecule type" value="Genomic_DNA"/>
</dbReference>
<dbReference type="Proteomes" id="UP000824120">
    <property type="component" value="Chromosome 4"/>
</dbReference>